<dbReference type="InterPro" id="IPR041667">
    <property type="entry name" value="Cupin_8"/>
</dbReference>
<keyword evidence="1" id="KW-0732">Signal</keyword>
<dbReference type="SUPFAM" id="SSF51197">
    <property type="entry name" value="Clavaminate synthase-like"/>
    <property type="match status" value="1"/>
</dbReference>
<organism evidence="3 4">
    <name type="scientific">Ridgeia piscesae</name>
    <name type="common">Tubeworm</name>
    <dbReference type="NCBI Taxonomy" id="27915"/>
    <lineage>
        <taxon>Eukaryota</taxon>
        <taxon>Metazoa</taxon>
        <taxon>Spiralia</taxon>
        <taxon>Lophotrochozoa</taxon>
        <taxon>Annelida</taxon>
        <taxon>Polychaeta</taxon>
        <taxon>Sedentaria</taxon>
        <taxon>Canalipalpata</taxon>
        <taxon>Sabellida</taxon>
        <taxon>Siboglinidae</taxon>
        <taxon>Ridgeia</taxon>
    </lineage>
</organism>
<evidence type="ECO:0000313" key="3">
    <source>
        <dbReference type="EMBL" id="KAK2168264.1"/>
    </source>
</evidence>
<dbReference type="PANTHER" id="PTHR12461">
    <property type="entry name" value="HYPOXIA-INDUCIBLE FACTOR 1 ALPHA INHIBITOR-RELATED"/>
    <property type="match status" value="1"/>
</dbReference>
<evidence type="ECO:0000256" key="1">
    <source>
        <dbReference type="SAM" id="SignalP"/>
    </source>
</evidence>
<feature type="domain" description="Cupin-like" evidence="2">
    <location>
        <begin position="76"/>
        <end position="272"/>
    </location>
</feature>
<dbReference type="Pfam" id="PF13621">
    <property type="entry name" value="Cupin_8"/>
    <property type="match status" value="1"/>
</dbReference>
<feature type="signal peptide" evidence="1">
    <location>
        <begin position="1"/>
        <end position="20"/>
    </location>
</feature>
<comment type="caution">
    <text evidence="3">The sequence shown here is derived from an EMBL/GenBank/DDBJ whole genome shotgun (WGS) entry which is preliminary data.</text>
</comment>
<evidence type="ECO:0000313" key="4">
    <source>
        <dbReference type="Proteomes" id="UP001209878"/>
    </source>
</evidence>
<dbReference type="Proteomes" id="UP001209878">
    <property type="component" value="Unassembled WGS sequence"/>
</dbReference>
<evidence type="ECO:0000259" key="2">
    <source>
        <dbReference type="Pfam" id="PF13621"/>
    </source>
</evidence>
<gene>
    <name evidence="3" type="ORF">NP493_1237g00050</name>
</gene>
<keyword evidence="4" id="KW-1185">Reference proteome</keyword>
<protein>
    <recommendedName>
        <fullName evidence="2">Cupin-like domain-containing protein</fullName>
    </recommendedName>
</protein>
<name>A0AAD9NID5_RIDPI</name>
<dbReference type="Gene3D" id="2.60.120.650">
    <property type="entry name" value="Cupin"/>
    <property type="match status" value="1"/>
</dbReference>
<dbReference type="EMBL" id="JAODUO010001237">
    <property type="protein sequence ID" value="KAK2168264.1"/>
    <property type="molecule type" value="Genomic_DNA"/>
</dbReference>
<proteinExistence type="predicted"/>
<accession>A0AAD9NID5</accession>
<feature type="chain" id="PRO_5041968448" description="Cupin-like domain-containing protein" evidence="1">
    <location>
        <begin position="21"/>
        <end position="280"/>
    </location>
</feature>
<dbReference type="PANTHER" id="PTHR12461:SF53">
    <property type="entry name" value="JMJC DOMAIN-CONTAINING PROTEIN"/>
    <property type="match status" value="1"/>
</dbReference>
<sequence length="280" mass="31830">MAPLLLRVGLIAFCVSVCAARNGFVKDQSTTRIPFPPGVPPPRPYSDIPTGHLRPLGYQRRPASTVPEAKKMPKPRDFYLMYIKQLQPVVFRQSLHTVPAATTWTEDTYLKTTYGHLQVAVVVKKERAKNVPLKMTLKTFLREYHYEDWYLSTVTPQDMLHELTLPTCLQCGMRKFLEESELWMSSGGTASLLHSHADHNLHCVLAGRKDFILIHAQHKGKLAFHADIAYPEAGSSEIDMDRVNMFKYKSVADVPWSWSTLWAGDCVYIPAGTRIHVDYM</sequence>
<reference evidence="3" key="1">
    <citation type="journal article" date="2023" name="Mol. Biol. Evol.">
        <title>Third-Generation Sequencing Reveals the Adaptive Role of the Epigenome in Three Deep-Sea Polychaetes.</title>
        <authorList>
            <person name="Perez M."/>
            <person name="Aroh O."/>
            <person name="Sun Y."/>
            <person name="Lan Y."/>
            <person name="Juniper S.K."/>
            <person name="Young C.R."/>
            <person name="Angers B."/>
            <person name="Qian P.Y."/>
        </authorList>
    </citation>
    <scope>NUCLEOTIDE SEQUENCE</scope>
    <source>
        <strain evidence="3">R07B-5</strain>
    </source>
</reference>
<dbReference type="AlphaFoldDB" id="A0AAD9NID5"/>